<evidence type="ECO:0000259" key="8">
    <source>
        <dbReference type="Pfam" id="PF08281"/>
    </source>
</evidence>
<dbReference type="InterPro" id="IPR039425">
    <property type="entry name" value="RNA_pol_sigma-70-like"/>
</dbReference>
<evidence type="ECO:0000313" key="10">
    <source>
        <dbReference type="Proteomes" id="UP001596528"/>
    </source>
</evidence>
<dbReference type="Pfam" id="PF04542">
    <property type="entry name" value="Sigma70_r2"/>
    <property type="match status" value="1"/>
</dbReference>
<feature type="domain" description="RNA polymerase sigma factor 70 region 4 type 2" evidence="8">
    <location>
        <begin position="106"/>
        <end position="156"/>
    </location>
</feature>
<evidence type="ECO:0000256" key="6">
    <source>
        <dbReference type="RuleBase" id="RU000716"/>
    </source>
</evidence>
<dbReference type="InterPro" id="IPR013325">
    <property type="entry name" value="RNA_pol_sigma_r2"/>
</dbReference>
<dbReference type="Gene3D" id="1.10.1740.10">
    <property type="match status" value="1"/>
</dbReference>
<evidence type="ECO:0000259" key="7">
    <source>
        <dbReference type="Pfam" id="PF04542"/>
    </source>
</evidence>
<dbReference type="SUPFAM" id="SSF88946">
    <property type="entry name" value="Sigma2 domain of RNA polymerase sigma factors"/>
    <property type="match status" value="1"/>
</dbReference>
<evidence type="ECO:0000256" key="1">
    <source>
        <dbReference type="ARBA" id="ARBA00010641"/>
    </source>
</evidence>
<dbReference type="InterPro" id="IPR036388">
    <property type="entry name" value="WH-like_DNA-bd_sf"/>
</dbReference>
<dbReference type="NCBIfam" id="TIGR02937">
    <property type="entry name" value="sigma70-ECF"/>
    <property type="match status" value="1"/>
</dbReference>
<keyword evidence="4 6" id="KW-0238">DNA-binding</keyword>
<name>A0ABW2V5P1_9BACL</name>
<dbReference type="EMBL" id="JBHTGQ010000019">
    <property type="protein sequence ID" value="MFC7750110.1"/>
    <property type="molecule type" value="Genomic_DNA"/>
</dbReference>
<accession>A0ABW2V5P1</accession>
<feature type="domain" description="RNA polymerase sigma-70 region 2" evidence="7">
    <location>
        <begin position="10"/>
        <end position="73"/>
    </location>
</feature>
<keyword evidence="5 6" id="KW-0804">Transcription</keyword>
<dbReference type="InterPro" id="IPR000838">
    <property type="entry name" value="RNA_pol_sigma70_ECF_CS"/>
</dbReference>
<dbReference type="RefSeq" id="WP_138790241.1">
    <property type="nucleotide sequence ID" value="NZ_JBHTGQ010000019.1"/>
</dbReference>
<dbReference type="InterPro" id="IPR013324">
    <property type="entry name" value="RNA_pol_sigma_r3/r4-like"/>
</dbReference>
<keyword evidence="2 6" id="KW-0805">Transcription regulation</keyword>
<organism evidence="9 10">
    <name type="scientific">Paenibacillus thermoaerophilus</name>
    <dbReference type="NCBI Taxonomy" id="1215385"/>
    <lineage>
        <taxon>Bacteria</taxon>
        <taxon>Bacillati</taxon>
        <taxon>Bacillota</taxon>
        <taxon>Bacilli</taxon>
        <taxon>Bacillales</taxon>
        <taxon>Paenibacillaceae</taxon>
        <taxon>Paenibacillus</taxon>
    </lineage>
</organism>
<dbReference type="CDD" id="cd06171">
    <property type="entry name" value="Sigma70_r4"/>
    <property type="match status" value="1"/>
</dbReference>
<evidence type="ECO:0000256" key="2">
    <source>
        <dbReference type="ARBA" id="ARBA00023015"/>
    </source>
</evidence>
<evidence type="ECO:0000313" key="9">
    <source>
        <dbReference type="EMBL" id="MFC7750110.1"/>
    </source>
</evidence>
<dbReference type="Pfam" id="PF08281">
    <property type="entry name" value="Sigma70_r4_2"/>
    <property type="match status" value="1"/>
</dbReference>
<dbReference type="InterPro" id="IPR013249">
    <property type="entry name" value="RNA_pol_sigma70_r4_t2"/>
</dbReference>
<dbReference type="Proteomes" id="UP001596528">
    <property type="component" value="Unassembled WGS sequence"/>
</dbReference>
<dbReference type="SUPFAM" id="SSF88659">
    <property type="entry name" value="Sigma3 and sigma4 domains of RNA polymerase sigma factors"/>
    <property type="match status" value="1"/>
</dbReference>
<dbReference type="InterPro" id="IPR007627">
    <property type="entry name" value="RNA_pol_sigma70_r2"/>
</dbReference>
<comment type="similarity">
    <text evidence="1 6">Belongs to the sigma-70 factor family. ECF subfamily.</text>
</comment>
<gene>
    <name evidence="9" type="ORF">ACFQWB_09235</name>
</gene>
<comment type="caution">
    <text evidence="9">The sequence shown here is derived from an EMBL/GenBank/DDBJ whole genome shotgun (WGS) entry which is preliminary data.</text>
</comment>
<dbReference type="Gene3D" id="1.10.10.10">
    <property type="entry name" value="Winged helix-like DNA-binding domain superfamily/Winged helix DNA-binding domain"/>
    <property type="match status" value="1"/>
</dbReference>
<evidence type="ECO:0000256" key="5">
    <source>
        <dbReference type="ARBA" id="ARBA00023163"/>
    </source>
</evidence>
<dbReference type="PROSITE" id="PS01063">
    <property type="entry name" value="SIGMA70_ECF"/>
    <property type="match status" value="1"/>
</dbReference>
<dbReference type="PANTHER" id="PTHR43133">
    <property type="entry name" value="RNA POLYMERASE ECF-TYPE SIGMA FACTO"/>
    <property type="match status" value="1"/>
</dbReference>
<sequence length="167" mass="19301">MNGDALRELMLAYGQEVWNCAFFLMRRPEMADDITQDVFLKVYRSIGSFQGKPSVKTWLLAITRNTVASDRRSAFIRKAILMDRVIPNRHSPSAEQGALENALRDDIWGLVLRLPVKYREVLILDARYEWNNREIADMLGISEGTVKSRFSRACGKISDMWKEESER</sequence>
<keyword evidence="3 6" id="KW-0731">Sigma factor</keyword>
<dbReference type="InterPro" id="IPR014284">
    <property type="entry name" value="RNA_pol_sigma-70_dom"/>
</dbReference>
<proteinExistence type="inferred from homology"/>
<dbReference type="PANTHER" id="PTHR43133:SF46">
    <property type="entry name" value="RNA POLYMERASE SIGMA-70 FACTOR ECF SUBFAMILY"/>
    <property type="match status" value="1"/>
</dbReference>
<protein>
    <recommendedName>
        <fullName evidence="6">RNA polymerase sigma factor</fullName>
    </recommendedName>
</protein>
<reference evidence="10" key="1">
    <citation type="journal article" date="2019" name="Int. J. Syst. Evol. Microbiol.">
        <title>The Global Catalogue of Microorganisms (GCM) 10K type strain sequencing project: providing services to taxonomists for standard genome sequencing and annotation.</title>
        <authorList>
            <consortium name="The Broad Institute Genomics Platform"/>
            <consortium name="The Broad Institute Genome Sequencing Center for Infectious Disease"/>
            <person name="Wu L."/>
            <person name="Ma J."/>
        </authorList>
    </citation>
    <scope>NUCLEOTIDE SEQUENCE [LARGE SCALE GENOMIC DNA]</scope>
    <source>
        <strain evidence="10">JCM 18657</strain>
    </source>
</reference>
<evidence type="ECO:0000256" key="3">
    <source>
        <dbReference type="ARBA" id="ARBA00023082"/>
    </source>
</evidence>
<keyword evidence="10" id="KW-1185">Reference proteome</keyword>
<evidence type="ECO:0000256" key="4">
    <source>
        <dbReference type="ARBA" id="ARBA00023125"/>
    </source>
</evidence>